<evidence type="ECO:0000313" key="9">
    <source>
        <dbReference type="Proteomes" id="UP000008743"/>
    </source>
</evidence>
<dbReference type="PANTHER" id="PTHR31501">
    <property type="entry name" value="CALCIUM RELEASE-ACTIVATED CALCIUM CHANNEL PROTEIN 1"/>
    <property type="match status" value="1"/>
</dbReference>
<evidence type="ECO:0000256" key="5">
    <source>
        <dbReference type="ARBA" id="ARBA00023136"/>
    </source>
</evidence>
<dbReference type="GO" id="GO:0015279">
    <property type="term" value="F:store-operated calcium channel activity"/>
    <property type="evidence" value="ECO:0007669"/>
    <property type="project" value="TreeGrafter"/>
</dbReference>
<feature type="transmembrane region" description="Helical" evidence="7">
    <location>
        <begin position="258"/>
        <end position="282"/>
    </location>
</feature>
<keyword evidence="4 7" id="KW-1133">Transmembrane helix</keyword>
<dbReference type="Gene3D" id="1.20.140.140">
    <property type="entry name" value="Calcium release-activated calcium channel protein Orai"/>
    <property type="match status" value="1"/>
</dbReference>
<feature type="transmembrane region" description="Helical" evidence="7">
    <location>
        <begin position="229"/>
        <end position="246"/>
    </location>
</feature>
<proteinExistence type="inferred from homology"/>
<keyword evidence="5 7" id="KW-0472">Membrane</keyword>
<name>A0A0D2WHZ7_CAPO3</name>
<evidence type="ECO:0000256" key="3">
    <source>
        <dbReference type="ARBA" id="ARBA00022692"/>
    </source>
</evidence>
<feature type="transmembrane region" description="Helical" evidence="7">
    <location>
        <begin position="417"/>
        <end position="438"/>
    </location>
</feature>
<evidence type="ECO:0000256" key="1">
    <source>
        <dbReference type="ARBA" id="ARBA00004141"/>
    </source>
</evidence>
<feature type="compositionally biased region" description="Low complexity" evidence="6">
    <location>
        <begin position="1"/>
        <end position="14"/>
    </location>
</feature>
<feature type="compositionally biased region" description="Low complexity" evidence="6">
    <location>
        <begin position="185"/>
        <end position="195"/>
    </location>
</feature>
<feature type="region of interest" description="Disordered" evidence="6">
    <location>
        <begin position="185"/>
        <end position="212"/>
    </location>
</feature>
<comment type="similarity">
    <text evidence="2">Belongs to the Orai family.</text>
</comment>
<sequence length="462" mass="49493">MQRSASLQSSASDQSADDVFFDLIDVDGQPVAHEAGAQQPPQGSPAFAQLEPNALPPHPTASSGFNPNVAANMLAAPAAAASGGWTQEQQRHPQQAAVSFELATRPSPSQADDANAATVLHVSVSGDDVEDEFLDVSPVEVASIITDTVRPLFTSGSPVLSPTGLVDVPSNRSLGVSFAVPASSIGSSTGRFSSRPRSIRAQTTTSQSNHDDSSVADIKFRLASVRLKVSSFLGILISGFAFTALVEVKFGELPASVLVPYAVIASIQCTSSMIAFMMGSFIRPVINPSLIEGRKQNLAEYAQRREQRRLEQLTQPQQPSARATLQAPPSFASGLTVATSSESLLLWASNRSVQTRQGSRGDFAGSGRDPTAVAYDRFQVIITSVWLISTVSSVILFVASAAMIGYVRFYYHATAKIVSVVLISPFAAIFVVFAFYMYRLLMALELAYHKQRLDRARRLLHV</sequence>
<evidence type="ECO:0000256" key="7">
    <source>
        <dbReference type="SAM" id="Phobius"/>
    </source>
</evidence>
<protein>
    <recommendedName>
        <fullName evidence="10">Transmembrane protein</fullName>
    </recommendedName>
</protein>
<dbReference type="Proteomes" id="UP000008743">
    <property type="component" value="Unassembled WGS sequence"/>
</dbReference>
<gene>
    <name evidence="8" type="ORF">CAOG_000132</name>
</gene>
<evidence type="ECO:0000256" key="6">
    <source>
        <dbReference type="SAM" id="MobiDB-lite"/>
    </source>
</evidence>
<evidence type="ECO:0000313" key="8">
    <source>
        <dbReference type="EMBL" id="KJE88478.1"/>
    </source>
</evidence>
<comment type="subcellular location">
    <subcellularLocation>
        <location evidence="1">Membrane</location>
        <topology evidence="1">Multi-pass membrane protein</topology>
    </subcellularLocation>
</comment>
<evidence type="ECO:0000256" key="2">
    <source>
        <dbReference type="ARBA" id="ARBA00008062"/>
    </source>
</evidence>
<evidence type="ECO:0008006" key="10">
    <source>
        <dbReference type="Google" id="ProtNLM"/>
    </source>
</evidence>
<dbReference type="GO" id="GO:0002115">
    <property type="term" value="P:store-operated calcium entry"/>
    <property type="evidence" value="ECO:0007669"/>
    <property type="project" value="TreeGrafter"/>
</dbReference>
<evidence type="ECO:0000256" key="4">
    <source>
        <dbReference type="ARBA" id="ARBA00022989"/>
    </source>
</evidence>
<dbReference type="AlphaFoldDB" id="A0A0D2WHZ7"/>
<dbReference type="PhylomeDB" id="A0A0D2WHZ7"/>
<reference evidence="9" key="1">
    <citation type="submission" date="2011-02" db="EMBL/GenBank/DDBJ databases">
        <title>The Genome Sequence of Capsaspora owczarzaki ATCC 30864.</title>
        <authorList>
            <person name="Russ C."/>
            <person name="Cuomo C."/>
            <person name="Burger G."/>
            <person name="Gray M.W."/>
            <person name="Holland P.W.H."/>
            <person name="King N."/>
            <person name="Lang F.B.F."/>
            <person name="Roger A.J."/>
            <person name="Ruiz-Trillo I."/>
            <person name="Young S.K."/>
            <person name="Zeng Q."/>
            <person name="Gargeya S."/>
            <person name="Alvarado L."/>
            <person name="Berlin A."/>
            <person name="Chapman S.B."/>
            <person name="Chen Z."/>
            <person name="Freedman E."/>
            <person name="Gellesch M."/>
            <person name="Goldberg J."/>
            <person name="Griggs A."/>
            <person name="Gujja S."/>
            <person name="Heilman E."/>
            <person name="Heiman D."/>
            <person name="Howarth C."/>
            <person name="Mehta T."/>
            <person name="Neiman D."/>
            <person name="Pearson M."/>
            <person name="Roberts A."/>
            <person name="Saif S."/>
            <person name="Shea T."/>
            <person name="Shenoy N."/>
            <person name="Sisk P."/>
            <person name="Stolte C."/>
            <person name="Sykes S."/>
            <person name="White J."/>
            <person name="Yandava C."/>
            <person name="Haas B."/>
            <person name="Nusbaum C."/>
            <person name="Birren B."/>
        </authorList>
    </citation>
    <scope>NUCLEOTIDE SEQUENCE</scope>
    <source>
        <strain evidence="9">ATCC 30864</strain>
    </source>
</reference>
<keyword evidence="9" id="KW-1185">Reference proteome</keyword>
<accession>A0A0D2WHZ7</accession>
<dbReference type="GO" id="GO:0016020">
    <property type="term" value="C:membrane"/>
    <property type="evidence" value="ECO:0007669"/>
    <property type="project" value="UniProtKB-SubCell"/>
</dbReference>
<feature type="region of interest" description="Disordered" evidence="6">
    <location>
        <begin position="1"/>
        <end position="68"/>
    </location>
</feature>
<dbReference type="InterPro" id="IPR038350">
    <property type="entry name" value="Orai_sf"/>
</dbReference>
<dbReference type="Pfam" id="PF07856">
    <property type="entry name" value="Orai-1"/>
    <property type="match status" value="1"/>
</dbReference>
<feature type="transmembrane region" description="Helical" evidence="7">
    <location>
        <begin position="385"/>
        <end position="411"/>
    </location>
</feature>
<organism evidence="8 9">
    <name type="scientific">Capsaspora owczarzaki (strain ATCC 30864)</name>
    <dbReference type="NCBI Taxonomy" id="595528"/>
    <lineage>
        <taxon>Eukaryota</taxon>
        <taxon>Filasterea</taxon>
        <taxon>Capsaspora</taxon>
    </lineage>
</organism>
<keyword evidence="3 7" id="KW-0812">Transmembrane</keyword>
<dbReference type="InterPro" id="IPR012446">
    <property type="entry name" value="CRAC_channel"/>
</dbReference>
<dbReference type="PANTHER" id="PTHR31501:SF7">
    <property type="entry name" value="CALCIUM RELEASE-ACTIVATED CALCIUM CHANNEL PROTEIN 1"/>
    <property type="match status" value="1"/>
</dbReference>
<dbReference type="RefSeq" id="XP_004365003.1">
    <property type="nucleotide sequence ID" value="XM_004364946.2"/>
</dbReference>
<dbReference type="InParanoid" id="A0A0D2WHZ7"/>
<dbReference type="EMBL" id="KE346360">
    <property type="protein sequence ID" value="KJE88478.1"/>
    <property type="molecule type" value="Genomic_DNA"/>
</dbReference>